<evidence type="ECO:0000256" key="3">
    <source>
        <dbReference type="ARBA" id="ARBA00023163"/>
    </source>
</evidence>
<dbReference type="CDD" id="cd07377">
    <property type="entry name" value="WHTH_GntR"/>
    <property type="match status" value="1"/>
</dbReference>
<dbReference type="Pfam" id="PF07729">
    <property type="entry name" value="FCD"/>
    <property type="match status" value="1"/>
</dbReference>
<sequence>MDQHMFKTTKKDKISTLIIRQIREAILQGEIKPGEALPPEKDLVQQFDVSKHTLREALRTLEGMGLIDIRRGAGGGPVVTEVNPETARDFLQSFFHFQNISISDLSEVRKIIEPYLARRAAETFDAKDTQELLDLHEECQKVYREDKNLVGAKAEINFHILLARKTGNPILVMILDFVNSLLTDVKHHLKPGRLFSEKVLEAHQHIIDAIVSKDGEAASKAMYNHISQVERELENVRQAVESGVRQEKGIR</sequence>
<dbReference type="SUPFAM" id="SSF48008">
    <property type="entry name" value="GntR ligand-binding domain-like"/>
    <property type="match status" value="1"/>
</dbReference>
<dbReference type="PROSITE" id="PS50949">
    <property type="entry name" value="HTH_GNTR"/>
    <property type="match status" value="1"/>
</dbReference>
<evidence type="ECO:0000256" key="2">
    <source>
        <dbReference type="ARBA" id="ARBA00023125"/>
    </source>
</evidence>
<evidence type="ECO:0000313" key="5">
    <source>
        <dbReference type="EMBL" id="SCM74862.1"/>
    </source>
</evidence>
<dbReference type="SMART" id="SM00895">
    <property type="entry name" value="FCD"/>
    <property type="match status" value="1"/>
</dbReference>
<dbReference type="InterPro" id="IPR000524">
    <property type="entry name" value="Tscrpt_reg_HTH_GntR"/>
</dbReference>
<dbReference type="Pfam" id="PF00392">
    <property type="entry name" value="GntR"/>
    <property type="match status" value="1"/>
</dbReference>
<dbReference type="InterPro" id="IPR036390">
    <property type="entry name" value="WH_DNA-bd_sf"/>
</dbReference>
<dbReference type="EMBL" id="FMJC01000002">
    <property type="protein sequence ID" value="SCM74862.1"/>
    <property type="molecule type" value="Genomic_DNA"/>
</dbReference>
<name>A0A212LBA8_9BACT</name>
<dbReference type="PRINTS" id="PR00035">
    <property type="entry name" value="HTHGNTR"/>
</dbReference>
<organism evidence="5">
    <name type="scientific">uncultured Desulfovibrio sp</name>
    <dbReference type="NCBI Taxonomy" id="167968"/>
    <lineage>
        <taxon>Bacteria</taxon>
        <taxon>Pseudomonadati</taxon>
        <taxon>Thermodesulfobacteriota</taxon>
        <taxon>Desulfovibrionia</taxon>
        <taxon>Desulfovibrionales</taxon>
        <taxon>Desulfovibrionaceae</taxon>
        <taxon>Desulfovibrio</taxon>
        <taxon>environmental samples</taxon>
    </lineage>
</organism>
<dbReference type="SMART" id="SM00345">
    <property type="entry name" value="HTH_GNTR"/>
    <property type="match status" value="1"/>
</dbReference>
<dbReference type="PANTHER" id="PTHR43537">
    <property type="entry name" value="TRANSCRIPTIONAL REGULATOR, GNTR FAMILY"/>
    <property type="match status" value="1"/>
</dbReference>
<feature type="domain" description="HTH gntR-type" evidence="4">
    <location>
        <begin position="12"/>
        <end position="82"/>
    </location>
</feature>
<accession>A0A212LBA8</accession>
<evidence type="ECO:0000259" key="4">
    <source>
        <dbReference type="PROSITE" id="PS50949"/>
    </source>
</evidence>
<dbReference type="PANTHER" id="PTHR43537:SF5">
    <property type="entry name" value="UXU OPERON TRANSCRIPTIONAL REGULATOR"/>
    <property type="match status" value="1"/>
</dbReference>
<dbReference type="Gene3D" id="1.20.120.530">
    <property type="entry name" value="GntR ligand-binding domain-like"/>
    <property type="match status" value="1"/>
</dbReference>
<dbReference type="GO" id="GO:0003700">
    <property type="term" value="F:DNA-binding transcription factor activity"/>
    <property type="evidence" value="ECO:0007669"/>
    <property type="project" value="InterPro"/>
</dbReference>
<protein>
    <submittedName>
        <fullName evidence="5">Helix-turn-helix transcriptional regulator, GntR family</fullName>
    </submittedName>
</protein>
<dbReference type="InterPro" id="IPR008920">
    <property type="entry name" value="TF_FadR/GntR_C"/>
</dbReference>
<dbReference type="InterPro" id="IPR011711">
    <property type="entry name" value="GntR_C"/>
</dbReference>
<dbReference type="GO" id="GO:0003677">
    <property type="term" value="F:DNA binding"/>
    <property type="evidence" value="ECO:0007669"/>
    <property type="project" value="UniProtKB-KW"/>
</dbReference>
<evidence type="ECO:0000256" key="1">
    <source>
        <dbReference type="ARBA" id="ARBA00023015"/>
    </source>
</evidence>
<keyword evidence="2" id="KW-0238">DNA-binding</keyword>
<dbReference type="SUPFAM" id="SSF46785">
    <property type="entry name" value="Winged helix' DNA-binding domain"/>
    <property type="match status" value="1"/>
</dbReference>
<dbReference type="Gene3D" id="1.10.10.10">
    <property type="entry name" value="Winged helix-like DNA-binding domain superfamily/Winged helix DNA-binding domain"/>
    <property type="match status" value="1"/>
</dbReference>
<keyword evidence="3" id="KW-0804">Transcription</keyword>
<proteinExistence type="predicted"/>
<keyword evidence="1" id="KW-0805">Transcription regulation</keyword>
<dbReference type="AlphaFoldDB" id="A0A212LBA8"/>
<gene>
    <name evidence="5" type="ORF">KL86DES1_22202</name>
</gene>
<dbReference type="InterPro" id="IPR036388">
    <property type="entry name" value="WH-like_DNA-bd_sf"/>
</dbReference>
<reference evidence="5" key="1">
    <citation type="submission" date="2016-08" db="EMBL/GenBank/DDBJ databases">
        <authorList>
            <person name="Seilhamer J.J."/>
        </authorList>
    </citation>
    <scope>NUCLEOTIDE SEQUENCE</scope>
    <source>
        <strain evidence="5">86-1</strain>
    </source>
</reference>